<comment type="caution">
    <text evidence="3">The sequence shown here is derived from an EMBL/GenBank/DDBJ whole genome shotgun (WGS) entry which is preliminary data.</text>
</comment>
<dbReference type="InterPro" id="IPR054077">
    <property type="entry name" value="TMEM181_GOLD"/>
</dbReference>
<dbReference type="PANTHER" id="PTHR31918">
    <property type="entry name" value="TRANSMEMBRANE PROTEIN 181"/>
    <property type="match status" value="1"/>
</dbReference>
<feature type="non-terminal residue" evidence="3">
    <location>
        <position position="1"/>
    </location>
</feature>
<dbReference type="EMBL" id="JAATJU010000005">
    <property type="protein sequence ID" value="KAH0521563.1"/>
    <property type="molecule type" value="Genomic_DNA"/>
</dbReference>
<protein>
    <submittedName>
        <fullName evidence="3">Transmembrane protein 181</fullName>
    </submittedName>
</protein>
<keyword evidence="1 3" id="KW-0812">Transmembrane</keyword>
<evidence type="ECO:0000259" key="2">
    <source>
        <dbReference type="Pfam" id="PF21885"/>
    </source>
</evidence>
<evidence type="ECO:0000313" key="3">
    <source>
        <dbReference type="EMBL" id="KAH0521563.1"/>
    </source>
</evidence>
<gene>
    <name evidence="3" type="ORF">LTLLF_102205</name>
</gene>
<dbReference type="Pfam" id="PF21885">
    <property type="entry name" value="TMEM181_GOLD"/>
    <property type="match status" value="1"/>
</dbReference>
<accession>A0A8J6H348</accession>
<feature type="transmembrane region" description="Helical" evidence="1">
    <location>
        <begin position="49"/>
        <end position="72"/>
    </location>
</feature>
<dbReference type="Proteomes" id="UP000710432">
    <property type="component" value="Unassembled WGS sequence"/>
</dbReference>
<keyword evidence="1" id="KW-0472">Membrane</keyword>
<keyword evidence="1" id="KW-1133">Transmembrane helix</keyword>
<reference evidence="3" key="1">
    <citation type="submission" date="2020-03" db="EMBL/GenBank/DDBJ databases">
        <title>Studies in the Genomics of Life Span.</title>
        <authorList>
            <person name="Glass D."/>
        </authorList>
    </citation>
    <scope>NUCLEOTIDE SEQUENCE</scope>
    <source>
        <strain evidence="3">LTLLF</strain>
        <tissue evidence="3">Muscle</tissue>
    </source>
</reference>
<sequence length="77" mass="9201">CEEIIVAHLGYLNYTQYTVTVGFEHLNQPIREMNFTWKTYNPVFSQLEIWFRFVFVVLTFIVTVSTVCLGLWPRHWG</sequence>
<dbReference type="PANTHER" id="PTHR31918:SF1">
    <property type="entry name" value="TRANSMEMBRANE PROTEIN 181"/>
    <property type="match status" value="1"/>
</dbReference>
<evidence type="ECO:0000256" key="1">
    <source>
        <dbReference type="SAM" id="Phobius"/>
    </source>
</evidence>
<proteinExistence type="predicted"/>
<dbReference type="GO" id="GO:0015643">
    <property type="term" value="F:toxic substance binding"/>
    <property type="evidence" value="ECO:0007669"/>
    <property type="project" value="InterPro"/>
</dbReference>
<name>A0A8J6H348_MICOH</name>
<organism evidence="3 4">
    <name type="scientific">Microtus ochrogaster</name>
    <name type="common">Prairie vole</name>
    <dbReference type="NCBI Taxonomy" id="79684"/>
    <lineage>
        <taxon>Eukaryota</taxon>
        <taxon>Metazoa</taxon>
        <taxon>Chordata</taxon>
        <taxon>Craniata</taxon>
        <taxon>Vertebrata</taxon>
        <taxon>Euteleostomi</taxon>
        <taxon>Mammalia</taxon>
        <taxon>Eutheria</taxon>
        <taxon>Euarchontoglires</taxon>
        <taxon>Glires</taxon>
        <taxon>Rodentia</taxon>
        <taxon>Myomorpha</taxon>
        <taxon>Muroidea</taxon>
        <taxon>Cricetidae</taxon>
        <taxon>Arvicolinae</taxon>
        <taxon>Microtus</taxon>
    </lineage>
</organism>
<feature type="domain" description="TMEM181 GOLD" evidence="2">
    <location>
        <begin position="1"/>
        <end position="40"/>
    </location>
</feature>
<evidence type="ECO:0000313" key="4">
    <source>
        <dbReference type="Proteomes" id="UP000710432"/>
    </source>
</evidence>
<dbReference type="AlphaFoldDB" id="A0A8J6H348"/>
<dbReference type="InterPro" id="IPR040416">
    <property type="entry name" value="TMEM181"/>
</dbReference>